<sequence>MLKDMAHEVLILAADRALMNALDGTVHRGGILKGCGILSVSPTSSAGAIIKAIVLLIGLTVGLIGQVQANSNLRAMNNSAFSRFGVADQALLRAQIDKAVVAETDGQTFEWKSDKSRASGVVTALARAKFKEKDCRSLRIQNSWGNQRDEGVFRFCAQPAGKWLLVGPVLD</sequence>
<protein>
    <recommendedName>
        <fullName evidence="4">Surface antigen domain-containing protein</fullName>
    </recommendedName>
</protein>
<gene>
    <name evidence="2" type="ORF">LNV07_12625</name>
</gene>
<keyword evidence="1" id="KW-1133">Transmembrane helix</keyword>
<comment type="caution">
    <text evidence="2">The sequence shown here is derived from an EMBL/GenBank/DDBJ whole genome shotgun (WGS) entry which is preliminary data.</text>
</comment>
<name>A0ABT2YFZ3_9BURK</name>
<evidence type="ECO:0008006" key="4">
    <source>
        <dbReference type="Google" id="ProtNLM"/>
    </source>
</evidence>
<keyword evidence="3" id="KW-1185">Reference proteome</keyword>
<reference evidence="2 3" key="1">
    <citation type="submission" date="2021-11" db="EMBL/GenBank/DDBJ databases">
        <authorList>
            <person name="Liang Q."/>
            <person name="Mou H."/>
            <person name="Liu Z."/>
        </authorList>
    </citation>
    <scope>NUCLEOTIDE SEQUENCE [LARGE SCALE GENOMIC DNA]</scope>
    <source>
        <strain evidence="2 3">CHU3</strain>
    </source>
</reference>
<organism evidence="2 3">
    <name type="scientific">Roseateles oligotrophus</name>
    <dbReference type="NCBI Taxonomy" id="1769250"/>
    <lineage>
        <taxon>Bacteria</taxon>
        <taxon>Pseudomonadati</taxon>
        <taxon>Pseudomonadota</taxon>
        <taxon>Betaproteobacteria</taxon>
        <taxon>Burkholderiales</taxon>
        <taxon>Sphaerotilaceae</taxon>
        <taxon>Roseateles</taxon>
    </lineage>
</organism>
<dbReference type="EMBL" id="JAJIRN010000005">
    <property type="protein sequence ID" value="MCV2368926.1"/>
    <property type="molecule type" value="Genomic_DNA"/>
</dbReference>
<feature type="transmembrane region" description="Helical" evidence="1">
    <location>
        <begin position="48"/>
        <end position="67"/>
    </location>
</feature>
<accession>A0ABT2YFZ3</accession>
<proteinExistence type="predicted"/>
<evidence type="ECO:0000256" key="1">
    <source>
        <dbReference type="SAM" id="Phobius"/>
    </source>
</evidence>
<keyword evidence="1" id="KW-0472">Membrane</keyword>
<evidence type="ECO:0000313" key="3">
    <source>
        <dbReference type="Proteomes" id="UP001209701"/>
    </source>
</evidence>
<evidence type="ECO:0000313" key="2">
    <source>
        <dbReference type="EMBL" id="MCV2368926.1"/>
    </source>
</evidence>
<dbReference type="Proteomes" id="UP001209701">
    <property type="component" value="Unassembled WGS sequence"/>
</dbReference>
<keyword evidence="1" id="KW-0812">Transmembrane</keyword>